<evidence type="ECO:0000256" key="9">
    <source>
        <dbReference type="ARBA" id="ARBA00023887"/>
    </source>
</evidence>
<dbReference type="SUPFAM" id="SSF52141">
    <property type="entry name" value="Uracil-DNA glycosylase-like"/>
    <property type="match status" value="1"/>
</dbReference>
<dbReference type="PANTHER" id="PTHR33693">
    <property type="entry name" value="TYPE-5 URACIL-DNA GLYCOSYLASE"/>
    <property type="match status" value="1"/>
</dbReference>
<name>A0A8J2BQM9_9BACT</name>
<dbReference type="GO" id="GO:0051539">
    <property type="term" value="F:4 iron, 4 sulfur cluster binding"/>
    <property type="evidence" value="ECO:0007669"/>
    <property type="project" value="UniProtKB-KW"/>
</dbReference>
<dbReference type="GO" id="GO:0033958">
    <property type="term" value="F:DNA-deoxyinosine glycosylase activity"/>
    <property type="evidence" value="ECO:0007669"/>
    <property type="project" value="InterPro"/>
</dbReference>
<dbReference type="SMART" id="SM00987">
    <property type="entry name" value="UreE_C"/>
    <property type="match status" value="1"/>
</dbReference>
<dbReference type="PANTHER" id="PTHR33693:SF3">
    <property type="entry name" value="TYPE-5 URACIL-DNA GLYCOSYLASE"/>
    <property type="match status" value="1"/>
</dbReference>
<evidence type="ECO:0000256" key="7">
    <source>
        <dbReference type="ARBA" id="ARBA00023204"/>
    </source>
</evidence>
<feature type="domain" description="Uracil-DNA glycosylase-like" evidence="10">
    <location>
        <begin position="66"/>
        <end position="234"/>
    </location>
</feature>
<keyword evidence="7" id="KW-0234">DNA repair</keyword>
<keyword evidence="5" id="KW-0408">Iron</keyword>
<dbReference type="CDD" id="cd10031">
    <property type="entry name" value="UDG-F5_TTUDGB_like"/>
    <property type="match status" value="1"/>
</dbReference>
<evidence type="ECO:0000259" key="10">
    <source>
        <dbReference type="SMART" id="SM00986"/>
    </source>
</evidence>
<sequence>MPSPQGAERAPGLGQLGRFSFSSLEELNQTLIQCRLCPRLVYWREEVAHRKPKRYHDWHYWARPVPGFGDPNARLLVVGLAPAAHGGNRTGRMFTGDRSGDWLFRALYRQGFSNQPEATHRGDGLTLQDAYITAAVRCAPPQNKPSREELLQCHPYLAEEFRLLSKVRVIVALGTIAFGAVLRLRPPEPGTRPLFRHGGEYALQGGYRLLSSYHPSQQNTFTGKLTEPMFEAIFARAREFLSSLGP</sequence>
<dbReference type="Pfam" id="PF03167">
    <property type="entry name" value="UDG"/>
    <property type="match status" value="1"/>
</dbReference>
<organism evidence="11 12">
    <name type="scientific">Candidatus Methylacidithermus pantelleriae</name>
    <dbReference type="NCBI Taxonomy" id="2744239"/>
    <lineage>
        <taxon>Bacteria</taxon>
        <taxon>Pseudomonadati</taxon>
        <taxon>Verrucomicrobiota</taxon>
        <taxon>Methylacidiphilae</taxon>
        <taxon>Methylacidiphilales</taxon>
        <taxon>Methylacidiphilaceae</taxon>
        <taxon>Candidatus Methylacidithermus</taxon>
    </lineage>
</organism>
<proteinExistence type="inferred from homology"/>
<dbReference type="SMART" id="SM00986">
    <property type="entry name" value="UDG"/>
    <property type="match status" value="1"/>
</dbReference>
<keyword evidence="6" id="KW-0411">Iron-sulfur</keyword>
<evidence type="ECO:0000313" key="12">
    <source>
        <dbReference type="Proteomes" id="UP000663859"/>
    </source>
</evidence>
<dbReference type="RefSeq" id="WP_174582124.1">
    <property type="nucleotide sequence ID" value="NZ_CAJNOB010000023.1"/>
</dbReference>
<dbReference type="InterPro" id="IPR044147">
    <property type="entry name" value="UdgB-like"/>
</dbReference>
<evidence type="ECO:0000256" key="5">
    <source>
        <dbReference type="ARBA" id="ARBA00023004"/>
    </source>
</evidence>
<comment type="similarity">
    <text evidence="8">Belongs to the uracil-DNA glycosylase (UDG) superfamily. Type 5 (UDGb) family.</text>
</comment>
<gene>
    <name evidence="11" type="primary">udgB</name>
    <name evidence="11" type="ORF">MPNT_30154</name>
</gene>
<evidence type="ECO:0000256" key="4">
    <source>
        <dbReference type="ARBA" id="ARBA00022801"/>
    </source>
</evidence>
<dbReference type="GO" id="GO:0006284">
    <property type="term" value="P:base-excision repair"/>
    <property type="evidence" value="ECO:0007669"/>
    <property type="project" value="InterPro"/>
</dbReference>
<protein>
    <recommendedName>
        <fullName evidence="9">Type-5 uracil-DNA glycosylase</fullName>
    </recommendedName>
</protein>
<keyword evidence="4 11" id="KW-0378">Hydrolase</keyword>
<dbReference type="InterPro" id="IPR051536">
    <property type="entry name" value="UDG_Type-4/5"/>
</dbReference>
<evidence type="ECO:0000256" key="1">
    <source>
        <dbReference type="ARBA" id="ARBA00022485"/>
    </source>
</evidence>
<dbReference type="InterPro" id="IPR005122">
    <property type="entry name" value="Uracil-DNA_glycosylase-like"/>
</dbReference>
<dbReference type="EMBL" id="CAJNOB010000023">
    <property type="protein sequence ID" value="CAF0699190.1"/>
    <property type="molecule type" value="Genomic_DNA"/>
</dbReference>
<dbReference type="InterPro" id="IPR036895">
    <property type="entry name" value="Uracil-DNA_glycosylase-like_sf"/>
</dbReference>
<evidence type="ECO:0000256" key="8">
    <source>
        <dbReference type="ARBA" id="ARBA00023779"/>
    </source>
</evidence>
<dbReference type="GO" id="GO:0046872">
    <property type="term" value="F:metal ion binding"/>
    <property type="evidence" value="ECO:0007669"/>
    <property type="project" value="UniProtKB-KW"/>
</dbReference>
<evidence type="ECO:0000256" key="3">
    <source>
        <dbReference type="ARBA" id="ARBA00022763"/>
    </source>
</evidence>
<accession>A0A8J2BQM9</accession>
<comment type="caution">
    <text evidence="11">The sequence shown here is derived from an EMBL/GenBank/DDBJ whole genome shotgun (WGS) entry which is preliminary data.</text>
</comment>
<reference evidence="11" key="1">
    <citation type="submission" date="2021-02" db="EMBL/GenBank/DDBJ databases">
        <authorList>
            <person name="Cremers G."/>
            <person name="Picone N."/>
        </authorList>
    </citation>
    <scope>NUCLEOTIDE SEQUENCE</scope>
    <source>
        <strain evidence="11">PQ17</strain>
    </source>
</reference>
<evidence type="ECO:0000256" key="6">
    <source>
        <dbReference type="ARBA" id="ARBA00023014"/>
    </source>
</evidence>
<dbReference type="Proteomes" id="UP000663859">
    <property type="component" value="Unassembled WGS sequence"/>
</dbReference>
<evidence type="ECO:0000256" key="2">
    <source>
        <dbReference type="ARBA" id="ARBA00022723"/>
    </source>
</evidence>
<evidence type="ECO:0000313" key="11">
    <source>
        <dbReference type="EMBL" id="CAF0699190.1"/>
    </source>
</evidence>
<keyword evidence="1" id="KW-0004">4Fe-4S</keyword>
<dbReference type="Gene3D" id="3.40.470.10">
    <property type="entry name" value="Uracil-DNA glycosylase-like domain"/>
    <property type="match status" value="1"/>
</dbReference>
<keyword evidence="11" id="KW-0326">Glycosidase</keyword>
<dbReference type="AlphaFoldDB" id="A0A8J2BQM9"/>
<dbReference type="GO" id="GO:0004844">
    <property type="term" value="F:uracil DNA N-glycosylase activity"/>
    <property type="evidence" value="ECO:0007669"/>
    <property type="project" value="InterPro"/>
</dbReference>
<keyword evidence="12" id="KW-1185">Reference proteome</keyword>
<keyword evidence="2" id="KW-0479">Metal-binding</keyword>
<keyword evidence="3" id="KW-0227">DNA damage</keyword>